<accession>A0A6P3XQZ8</accession>
<name>A0A6P3XQZ8_DINQU</name>
<dbReference type="OrthoDB" id="412780at2759"/>
<evidence type="ECO:0000313" key="4">
    <source>
        <dbReference type="RefSeq" id="XP_014480353.1"/>
    </source>
</evidence>
<dbReference type="RefSeq" id="XP_014480353.1">
    <property type="nucleotide sequence ID" value="XM_014624867.1"/>
</dbReference>
<protein>
    <submittedName>
        <fullName evidence="4">Fatty acid-binding protein 1, liver-like</fullName>
    </submittedName>
</protein>
<proteinExistence type="inferred from homology"/>
<dbReference type="InterPro" id="IPR012674">
    <property type="entry name" value="Calycin"/>
</dbReference>
<dbReference type="Proteomes" id="UP000515204">
    <property type="component" value="Unplaced"/>
</dbReference>
<dbReference type="GO" id="GO:0008289">
    <property type="term" value="F:lipid binding"/>
    <property type="evidence" value="ECO:0007669"/>
    <property type="project" value="UniProtKB-KW"/>
</dbReference>
<dbReference type="PRINTS" id="PR00178">
    <property type="entry name" value="FATTYACIDBP"/>
</dbReference>
<evidence type="ECO:0000313" key="3">
    <source>
        <dbReference type="Proteomes" id="UP000515204"/>
    </source>
</evidence>
<dbReference type="AlphaFoldDB" id="A0A6P3XQZ8"/>
<dbReference type="PANTHER" id="PTHR11955">
    <property type="entry name" value="FATTY ACID BINDING PROTEIN"/>
    <property type="match status" value="1"/>
</dbReference>
<comment type="similarity">
    <text evidence="1">Belongs to the calycin superfamily. Fatty-acid binding protein (FABP) family.</text>
</comment>
<keyword evidence="2" id="KW-0446">Lipid-binding</keyword>
<gene>
    <name evidence="4" type="primary">LOC106747388</name>
</gene>
<keyword evidence="3" id="KW-1185">Reference proteome</keyword>
<reference evidence="4" key="1">
    <citation type="submission" date="2025-08" db="UniProtKB">
        <authorList>
            <consortium name="RefSeq"/>
        </authorList>
    </citation>
    <scope>IDENTIFICATION</scope>
</reference>
<dbReference type="GeneID" id="106747388"/>
<sequence>MVQIVGKYQYVSAENFEEYLNTLGNTEIAQSFLHSTPIIEVQQNGEQWVITVNNKGKTGCAKFKLGEVYEEQLLSLPNSFKSVTTREGNCFRTETSFSADVKSVRIYEFTADGMTVHLSSDKSDVKAKRMYKRL</sequence>
<evidence type="ECO:0000256" key="2">
    <source>
        <dbReference type="ARBA" id="ARBA00023121"/>
    </source>
</evidence>
<dbReference type="InterPro" id="IPR000463">
    <property type="entry name" value="Fatty_acid-bd"/>
</dbReference>
<organism evidence="3 4">
    <name type="scientific">Dinoponera quadriceps</name>
    <name type="common">South American ant</name>
    <dbReference type="NCBI Taxonomy" id="609295"/>
    <lineage>
        <taxon>Eukaryota</taxon>
        <taxon>Metazoa</taxon>
        <taxon>Ecdysozoa</taxon>
        <taxon>Arthropoda</taxon>
        <taxon>Hexapoda</taxon>
        <taxon>Insecta</taxon>
        <taxon>Pterygota</taxon>
        <taxon>Neoptera</taxon>
        <taxon>Endopterygota</taxon>
        <taxon>Hymenoptera</taxon>
        <taxon>Apocrita</taxon>
        <taxon>Aculeata</taxon>
        <taxon>Formicoidea</taxon>
        <taxon>Formicidae</taxon>
        <taxon>Ponerinae</taxon>
        <taxon>Ponerini</taxon>
        <taxon>Dinoponera</taxon>
    </lineage>
</organism>
<dbReference type="KEGG" id="dqu:106747388"/>
<dbReference type="InterPro" id="IPR031259">
    <property type="entry name" value="ILBP"/>
</dbReference>
<evidence type="ECO:0000256" key="1">
    <source>
        <dbReference type="ARBA" id="ARBA00008390"/>
    </source>
</evidence>
<dbReference type="Gene3D" id="2.40.128.20">
    <property type="match status" value="1"/>
</dbReference>
<dbReference type="SUPFAM" id="SSF50814">
    <property type="entry name" value="Lipocalins"/>
    <property type="match status" value="1"/>
</dbReference>